<evidence type="ECO:0000313" key="5">
    <source>
        <dbReference type="Proteomes" id="UP001497382"/>
    </source>
</evidence>
<evidence type="ECO:0000259" key="3">
    <source>
        <dbReference type="PROSITE" id="PS50853"/>
    </source>
</evidence>
<proteinExistence type="predicted"/>
<keyword evidence="1" id="KW-0677">Repeat</keyword>
<dbReference type="InterPro" id="IPR003961">
    <property type="entry name" value="FN3_dom"/>
</dbReference>
<organism evidence="4 5">
    <name type="scientific">Larinioides sclopetarius</name>
    <dbReference type="NCBI Taxonomy" id="280406"/>
    <lineage>
        <taxon>Eukaryota</taxon>
        <taxon>Metazoa</taxon>
        <taxon>Ecdysozoa</taxon>
        <taxon>Arthropoda</taxon>
        <taxon>Chelicerata</taxon>
        <taxon>Arachnida</taxon>
        <taxon>Araneae</taxon>
        <taxon>Araneomorphae</taxon>
        <taxon>Entelegynae</taxon>
        <taxon>Araneoidea</taxon>
        <taxon>Araneidae</taxon>
        <taxon>Larinioides</taxon>
    </lineage>
</organism>
<dbReference type="AlphaFoldDB" id="A0AAV2ABW3"/>
<dbReference type="PANTHER" id="PTHR46708">
    <property type="entry name" value="TENASCIN"/>
    <property type="match status" value="1"/>
</dbReference>
<evidence type="ECO:0000313" key="4">
    <source>
        <dbReference type="EMBL" id="CAL1281472.1"/>
    </source>
</evidence>
<reference evidence="4 5" key="1">
    <citation type="submission" date="2024-04" db="EMBL/GenBank/DDBJ databases">
        <authorList>
            <person name="Rising A."/>
            <person name="Reimegard J."/>
            <person name="Sonavane S."/>
            <person name="Akerstrom W."/>
            <person name="Nylinder S."/>
            <person name="Hedman E."/>
            <person name="Kallberg Y."/>
        </authorList>
    </citation>
    <scope>NUCLEOTIDE SEQUENCE [LARGE SCALE GENOMIC DNA]</scope>
</reference>
<accession>A0AAV2ABW3</accession>
<dbReference type="Proteomes" id="UP001497382">
    <property type="component" value="Unassembled WGS sequence"/>
</dbReference>
<dbReference type="InterPro" id="IPR050991">
    <property type="entry name" value="ECM_Regulatory_Proteins"/>
</dbReference>
<evidence type="ECO:0000256" key="2">
    <source>
        <dbReference type="SAM" id="Phobius"/>
    </source>
</evidence>
<dbReference type="CDD" id="cd00063">
    <property type="entry name" value="FN3"/>
    <property type="match status" value="1"/>
</dbReference>
<dbReference type="Gene3D" id="2.60.40.10">
    <property type="entry name" value="Immunoglobulins"/>
    <property type="match status" value="1"/>
</dbReference>
<keyword evidence="5" id="KW-1185">Reference proteome</keyword>
<dbReference type="PANTHER" id="PTHR46708:SF2">
    <property type="entry name" value="FIBRONECTIN TYPE-III DOMAIN-CONTAINING PROTEIN"/>
    <property type="match status" value="1"/>
</dbReference>
<comment type="caution">
    <text evidence="4">The sequence shown here is derived from an EMBL/GenBank/DDBJ whole genome shotgun (WGS) entry which is preliminary data.</text>
</comment>
<dbReference type="Pfam" id="PF00041">
    <property type="entry name" value="fn3"/>
    <property type="match status" value="1"/>
</dbReference>
<dbReference type="SMART" id="SM00060">
    <property type="entry name" value="FN3"/>
    <property type="match status" value="1"/>
</dbReference>
<keyword evidence="2" id="KW-0472">Membrane</keyword>
<dbReference type="InterPro" id="IPR013783">
    <property type="entry name" value="Ig-like_fold"/>
</dbReference>
<name>A0AAV2ABW3_9ARAC</name>
<dbReference type="PROSITE" id="PS50853">
    <property type="entry name" value="FN3"/>
    <property type="match status" value="1"/>
</dbReference>
<keyword evidence="2" id="KW-0812">Transmembrane</keyword>
<feature type="transmembrane region" description="Helical" evidence="2">
    <location>
        <begin position="439"/>
        <end position="461"/>
    </location>
</feature>
<feature type="domain" description="Fibronectin type-III" evidence="3">
    <location>
        <begin position="317"/>
        <end position="421"/>
    </location>
</feature>
<gene>
    <name evidence="4" type="ORF">LARSCL_LOCUS11584</name>
</gene>
<dbReference type="EMBL" id="CAXIEN010000145">
    <property type="protein sequence ID" value="CAL1281472.1"/>
    <property type="molecule type" value="Genomic_DNA"/>
</dbReference>
<evidence type="ECO:0000256" key="1">
    <source>
        <dbReference type="ARBA" id="ARBA00022737"/>
    </source>
</evidence>
<dbReference type="SUPFAM" id="SSF49265">
    <property type="entry name" value="Fibronectin type III"/>
    <property type="match status" value="2"/>
</dbReference>
<protein>
    <recommendedName>
        <fullName evidence="3">Fibronectin type-III domain-containing protein</fullName>
    </recommendedName>
</protein>
<sequence length="479" mass="53687">MVIKYYCCKGLIFCVTWYNFSFPTSTMNLFLICLTVLCVFGKCLTSPFCCEKVYYYAEMLLSLKCGISICNSSGKTFGNICISCSSAVPLNQNTSYFSSPVTLIKPYVVCKDYDISNNVTAGHVILSWSWHSEKVFPSVFLLEARNFSRKWDFVGMTNETFADVRNLNPEVEYQFRISPAISHQNAIPFLTSWISLKELRQNISAPNYIRITKFYVKDSFVEAIVKWNASAEMPCSYTVDWFPAIGGDEFQQKTVTLPADSLSIVISGMAFDRNYSVIVSPVSFQNLRMSQPAEVWFVTPSCLNLTRGNFSICAPGPPLNLKAEWQPSSNAEVVIKWLPPAYASLANDVLNYHIAIGEVSGLFQNIIKYKDILVVDSNCTNVTVSNLDSLGNYIIEVWATSEGGKGLVAVIDLNTKGIKLNVIFLGTRVMSLARQEIPYYYILPVLLLLSGAVILVIISLCGRKHLKNQLMLMTIYDVF</sequence>
<dbReference type="InterPro" id="IPR036116">
    <property type="entry name" value="FN3_sf"/>
</dbReference>
<keyword evidence="2" id="KW-1133">Transmembrane helix</keyword>